<dbReference type="AlphaFoldDB" id="A0A6J0V552"/>
<dbReference type="RefSeq" id="XP_020665694.2">
    <property type="nucleotide sequence ID" value="XM_020810035.2"/>
</dbReference>
<evidence type="ECO:0000256" key="1">
    <source>
        <dbReference type="SAM" id="MobiDB-lite"/>
    </source>
</evidence>
<gene>
    <name evidence="5" type="primary">SPACA1</name>
</gene>
<feature type="region of interest" description="Disordered" evidence="1">
    <location>
        <begin position="273"/>
        <end position="312"/>
    </location>
</feature>
<dbReference type="OrthoDB" id="9448631at2759"/>
<feature type="compositionally biased region" description="Gly residues" evidence="1">
    <location>
        <begin position="293"/>
        <end position="304"/>
    </location>
</feature>
<dbReference type="KEGG" id="pvt:110088007"/>
<evidence type="ECO:0000256" key="2">
    <source>
        <dbReference type="SAM" id="Phobius"/>
    </source>
</evidence>
<evidence type="ECO:0000256" key="3">
    <source>
        <dbReference type="SAM" id="SignalP"/>
    </source>
</evidence>
<evidence type="ECO:0000313" key="5">
    <source>
        <dbReference type="RefSeq" id="XP_020665694.2"/>
    </source>
</evidence>
<feature type="chain" id="PRO_5045551248" evidence="3">
    <location>
        <begin position="25"/>
        <end position="312"/>
    </location>
</feature>
<dbReference type="GeneID" id="110088007"/>
<keyword evidence="4" id="KW-1185">Reference proteome</keyword>
<dbReference type="PANTHER" id="PTHR47223:SF1">
    <property type="entry name" value="SPERM ACROSOME MEMBRANE-ASSOCIATED PROTEIN 1"/>
    <property type="match status" value="1"/>
</dbReference>
<keyword evidence="2" id="KW-0812">Transmembrane</keyword>
<keyword evidence="2" id="KW-1133">Transmembrane helix</keyword>
<dbReference type="PANTHER" id="PTHR47223">
    <property type="entry name" value="SPERM ACROSOME MEMBRANE-ASSOCIATED PROTEIN 1"/>
    <property type="match status" value="1"/>
</dbReference>
<evidence type="ECO:0000313" key="4">
    <source>
        <dbReference type="Proteomes" id="UP001652642"/>
    </source>
</evidence>
<proteinExistence type="predicted"/>
<dbReference type="CDD" id="cd13783">
    <property type="entry name" value="SPACA1"/>
    <property type="match status" value="1"/>
</dbReference>
<dbReference type="GO" id="GO:0001675">
    <property type="term" value="P:acrosome assembly"/>
    <property type="evidence" value="ECO:0007669"/>
    <property type="project" value="TreeGrafter"/>
</dbReference>
<dbReference type="GO" id="GO:0002080">
    <property type="term" value="C:acrosomal membrane"/>
    <property type="evidence" value="ECO:0007669"/>
    <property type="project" value="InterPro"/>
</dbReference>
<dbReference type="Proteomes" id="UP001652642">
    <property type="component" value="Chromosome 5"/>
</dbReference>
<feature type="signal peptide" evidence="3">
    <location>
        <begin position="1"/>
        <end position="24"/>
    </location>
</feature>
<dbReference type="InterPro" id="IPR037878">
    <property type="entry name" value="SPACA1"/>
</dbReference>
<accession>A0A6J0V552</accession>
<feature type="transmembrane region" description="Helical" evidence="2">
    <location>
        <begin position="207"/>
        <end position="240"/>
    </location>
</feature>
<keyword evidence="3" id="KW-0732">Signal</keyword>
<dbReference type="CTD" id="81833"/>
<protein>
    <submittedName>
        <fullName evidence="5">Sperm acrosome membrane-associated protein 1</fullName>
    </submittedName>
</protein>
<keyword evidence="2" id="KW-0472">Membrane</keyword>
<organism evidence="4 5">
    <name type="scientific">Pogona vitticeps</name>
    <name type="common">central bearded dragon</name>
    <dbReference type="NCBI Taxonomy" id="103695"/>
    <lineage>
        <taxon>Eukaryota</taxon>
        <taxon>Metazoa</taxon>
        <taxon>Chordata</taxon>
        <taxon>Craniata</taxon>
        <taxon>Vertebrata</taxon>
        <taxon>Euteleostomi</taxon>
        <taxon>Lepidosauria</taxon>
        <taxon>Squamata</taxon>
        <taxon>Bifurcata</taxon>
        <taxon>Unidentata</taxon>
        <taxon>Episquamata</taxon>
        <taxon>Toxicofera</taxon>
        <taxon>Iguania</taxon>
        <taxon>Acrodonta</taxon>
        <taxon>Agamidae</taxon>
        <taxon>Amphibolurinae</taxon>
        <taxon>Pogona</taxon>
    </lineage>
</organism>
<sequence>MGWRETRGAWTLALLLVLLLNLLAEPLHSTKEGISLETVISAAVVELLKAEEDMKKVEHHNQTHPKEVEFGPCTVTCGIGMREVILTNGCPVNEKKCIVRIEECKGPPDCGWGKPLAETLESVKMPCIFVPPENRFQYTWKMLIPDQQSLIIPNDSAVLEVHRDTHPVAFECDTTEDEELIASVKYTVYSTDELETRRSRKPSANAVLVFVLVTGIIICVGVLFAIIFVLFNWAAVKVFWQTKVRKSRESMSSSLVRSSSGLTPTVDLSQISQLESSSHRQASYHEWNEPLREGGGGGGGGGGTTEEERGNN</sequence>
<reference evidence="5" key="1">
    <citation type="submission" date="2025-08" db="UniProtKB">
        <authorList>
            <consortium name="RefSeq"/>
        </authorList>
    </citation>
    <scope>IDENTIFICATION</scope>
</reference>
<dbReference type="InParanoid" id="A0A6J0V552"/>
<name>A0A6J0V552_9SAUR</name>